<organism evidence="7">
    <name type="scientific">Uncultured Desulfatiglans sp</name>
    <dbReference type="NCBI Taxonomy" id="1748965"/>
    <lineage>
        <taxon>Bacteria</taxon>
        <taxon>Pseudomonadati</taxon>
        <taxon>Thermodesulfobacteriota</taxon>
        <taxon>Desulfobacteria</taxon>
        <taxon>Desulfatiglandales</taxon>
        <taxon>Desulfatiglandaceae</taxon>
        <taxon>Desulfatiglans</taxon>
        <taxon>environmental samples</taxon>
    </lineage>
</organism>
<keyword evidence="1" id="KW-0001">2Fe-2S</keyword>
<dbReference type="InterPro" id="IPR001041">
    <property type="entry name" value="2Fe-2S_ferredoxin-type"/>
</dbReference>
<dbReference type="GO" id="GO:0046872">
    <property type="term" value="F:metal ion binding"/>
    <property type="evidence" value="ECO:0007669"/>
    <property type="project" value="UniProtKB-KW"/>
</dbReference>
<accession>A0A653AH78</accession>
<dbReference type="AlphaFoldDB" id="A0A653AH78"/>
<evidence type="ECO:0000256" key="1">
    <source>
        <dbReference type="ARBA" id="ARBA00022714"/>
    </source>
</evidence>
<dbReference type="GO" id="GO:0016491">
    <property type="term" value="F:oxidoreductase activity"/>
    <property type="evidence" value="ECO:0007669"/>
    <property type="project" value="UniProtKB-KW"/>
</dbReference>
<dbReference type="Pfam" id="PF01799">
    <property type="entry name" value="Fer2_2"/>
    <property type="match status" value="1"/>
</dbReference>
<gene>
    <name evidence="7" type="primary">xdhC</name>
    <name evidence="7" type="ORF">TRIP_B50309</name>
</gene>
<keyword evidence="4" id="KW-0408">Iron</keyword>
<dbReference type="EMBL" id="UPXX01000032">
    <property type="protein sequence ID" value="VBB47444.1"/>
    <property type="molecule type" value="Genomic_DNA"/>
</dbReference>
<dbReference type="InterPro" id="IPR036010">
    <property type="entry name" value="2Fe-2S_ferredoxin-like_sf"/>
</dbReference>
<proteinExistence type="predicted"/>
<evidence type="ECO:0000256" key="4">
    <source>
        <dbReference type="ARBA" id="ARBA00023004"/>
    </source>
</evidence>
<name>A0A653AH78_UNCDX</name>
<dbReference type="SUPFAM" id="SSF54292">
    <property type="entry name" value="2Fe-2S ferredoxin-like"/>
    <property type="match status" value="1"/>
</dbReference>
<dbReference type="Gene3D" id="3.10.20.30">
    <property type="match status" value="1"/>
</dbReference>
<dbReference type="InterPro" id="IPR002888">
    <property type="entry name" value="2Fe-2S-bd"/>
</dbReference>
<reference evidence="7" key="1">
    <citation type="submission" date="2018-07" db="EMBL/GenBank/DDBJ databases">
        <authorList>
            <consortium name="Genoscope - CEA"/>
            <person name="William W."/>
        </authorList>
    </citation>
    <scope>NUCLEOTIDE SEQUENCE</scope>
    <source>
        <strain evidence="7">IK1</strain>
    </source>
</reference>
<dbReference type="SUPFAM" id="SSF47741">
    <property type="entry name" value="CO dehydrogenase ISP C-domain like"/>
    <property type="match status" value="1"/>
</dbReference>
<keyword evidence="3" id="KW-0560">Oxidoreductase</keyword>
<feature type="domain" description="2Fe-2S ferredoxin-type" evidence="6">
    <location>
        <begin position="8"/>
        <end position="84"/>
    </location>
</feature>
<dbReference type="Gene3D" id="1.10.150.120">
    <property type="entry name" value="[2Fe-2S]-binding domain"/>
    <property type="match status" value="1"/>
</dbReference>
<dbReference type="PANTHER" id="PTHR44379:SF8">
    <property type="entry name" value="XANTHINE DEHYDROGENASE IRON-SULFUR-BINDING SUBUNIT XDHC-RELATED"/>
    <property type="match status" value="1"/>
</dbReference>
<sequence length="163" mass="17518">MRTKPSKRLLEVTINGETYELAVEPQETLSEVLRNRIGLTGVKEGCGTGECGSCTVLVEGEPVLGCLLLAVECENKRVETIEGQAEGGVLTPVQQAFLEKGAVQCGFCTPGMVLASTALLKRNPRPNEEEIQEALEGHLCRCTGYNKIMEAVLHAASSTADKR</sequence>
<dbReference type="InterPro" id="IPR012675">
    <property type="entry name" value="Beta-grasp_dom_sf"/>
</dbReference>
<dbReference type="CDD" id="cd00207">
    <property type="entry name" value="fer2"/>
    <property type="match status" value="1"/>
</dbReference>
<dbReference type="PROSITE" id="PS00197">
    <property type="entry name" value="2FE2S_FER_1"/>
    <property type="match status" value="1"/>
</dbReference>
<protein>
    <submittedName>
        <fullName evidence="7">Xanthine dehydrogenase, Fe-S binding subunit</fullName>
    </submittedName>
</protein>
<dbReference type="InterPro" id="IPR036884">
    <property type="entry name" value="2Fe-2S-bd_dom_sf"/>
</dbReference>
<dbReference type="InterPro" id="IPR006058">
    <property type="entry name" value="2Fe2S_fd_BS"/>
</dbReference>
<evidence type="ECO:0000313" key="7">
    <source>
        <dbReference type="EMBL" id="VBB47444.1"/>
    </source>
</evidence>
<dbReference type="InterPro" id="IPR051452">
    <property type="entry name" value="Diverse_Oxidoreductases"/>
</dbReference>
<keyword evidence="2" id="KW-0479">Metal-binding</keyword>
<dbReference type="Pfam" id="PF00111">
    <property type="entry name" value="Fer2"/>
    <property type="match status" value="1"/>
</dbReference>
<dbReference type="GO" id="GO:0051537">
    <property type="term" value="F:2 iron, 2 sulfur cluster binding"/>
    <property type="evidence" value="ECO:0007669"/>
    <property type="project" value="UniProtKB-KW"/>
</dbReference>
<evidence type="ECO:0000256" key="3">
    <source>
        <dbReference type="ARBA" id="ARBA00023002"/>
    </source>
</evidence>
<evidence type="ECO:0000256" key="2">
    <source>
        <dbReference type="ARBA" id="ARBA00022723"/>
    </source>
</evidence>
<evidence type="ECO:0000256" key="5">
    <source>
        <dbReference type="ARBA" id="ARBA00023014"/>
    </source>
</evidence>
<keyword evidence="5" id="KW-0411">Iron-sulfur</keyword>
<dbReference type="PANTHER" id="PTHR44379">
    <property type="entry name" value="OXIDOREDUCTASE WITH IRON-SULFUR SUBUNIT"/>
    <property type="match status" value="1"/>
</dbReference>
<evidence type="ECO:0000259" key="6">
    <source>
        <dbReference type="PROSITE" id="PS51085"/>
    </source>
</evidence>
<dbReference type="PROSITE" id="PS51085">
    <property type="entry name" value="2FE2S_FER_2"/>
    <property type="match status" value="1"/>
</dbReference>